<dbReference type="PROSITE" id="PS01037">
    <property type="entry name" value="SBP_BACTERIAL_1"/>
    <property type="match status" value="1"/>
</dbReference>
<feature type="chain" id="PRO_5031410299" evidence="4">
    <location>
        <begin position="20"/>
        <end position="421"/>
    </location>
</feature>
<comment type="caution">
    <text evidence="5">The sequence shown here is derived from an EMBL/GenBank/DDBJ whole genome shotgun (WGS) entry which is preliminary data.</text>
</comment>
<protein>
    <submittedName>
        <fullName evidence="5">ABC transporter substrate-binding protein</fullName>
    </submittedName>
</protein>
<proteinExistence type="inferred from homology"/>
<dbReference type="PANTHER" id="PTHR43649">
    <property type="entry name" value="ARABINOSE-BINDING PROTEIN-RELATED"/>
    <property type="match status" value="1"/>
</dbReference>
<reference evidence="5" key="1">
    <citation type="journal article" date="2020" name="mSystems">
        <title>Genome- and Community-Level Interaction Insights into Carbon Utilization and Element Cycling Functions of Hydrothermarchaeota in Hydrothermal Sediment.</title>
        <authorList>
            <person name="Zhou Z."/>
            <person name="Liu Y."/>
            <person name="Xu W."/>
            <person name="Pan J."/>
            <person name="Luo Z.H."/>
            <person name="Li M."/>
        </authorList>
    </citation>
    <scope>NUCLEOTIDE SEQUENCE [LARGE SCALE GENOMIC DNA]</scope>
    <source>
        <strain evidence="5">SpSt-1182</strain>
    </source>
</reference>
<keyword evidence="3 4" id="KW-0732">Signal</keyword>
<dbReference type="PROSITE" id="PS51257">
    <property type="entry name" value="PROKAR_LIPOPROTEIN"/>
    <property type="match status" value="1"/>
</dbReference>
<organism evidence="5">
    <name type="scientific">candidate division WOR-3 bacterium</name>
    <dbReference type="NCBI Taxonomy" id="2052148"/>
    <lineage>
        <taxon>Bacteria</taxon>
        <taxon>Bacteria division WOR-3</taxon>
    </lineage>
</organism>
<comment type="similarity">
    <text evidence="1">Belongs to the bacterial solute-binding protein 1 family.</text>
</comment>
<gene>
    <name evidence="5" type="ORF">ENN51_08770</name>
</gene>
<dbReference type="PANTHER" id="PTHR43649:SF12">
    <property type="entry name" value="DIACETYLCHITOBIOSE BINDING PROTEIN DASA"/>
    <property type="match status" value="1"/>
</dbReference>
<feature type="signal peptide" evidence="4">
    <location>
        <begin position="1"/>
        <end position="19"/>
    </location>
</feature>
<accession>A0A7V0XG40</accession>
<dbReference type="Pfam" id="PF13416">
    <property type="entry name" value="SBP_bac_8"/>
    <property type="match status" value="1"/>
</dbReference>
<keyword evidence="2" id="KW-0813">Transport</keyword>
<evidence type="ECO:0000256" key="1">
    <source>
        <dbReference type="ARBA" id="ARBA00008520"/>
    </source>
</evidence>
<dbReference type="Proteomes" id="UP000885672">
    <property type="component" value="Unassembled WGS sequence"/>
</dbReference>
<dbReference type="CDD" id="cd14748">
    <property type="entry name" value="PBP2_UgpB"/>
    <property type="match status" value="1"/>
</dbReference>
<evidence type="ECO:0000256" key="3">
    <source>
        <dbReference type="ARBA" id="ARBA00022729"/>
    </source>
</evidence>
<dbReference type="InterPro" id="IPR006059">
    <property type="entry name" value="SBP"/>
</dbReference>
<dbReference type="GO" id="GO:0055085">
    <property type="term" value="P:transmembrane transport"/>
    <property type="evidence" value="ECO:0007669"/>
    <property type="project" value="InterPro"/>
</dbReference>
<sequence>MSKSLLRLTCAVWALFLIACPGGDGSTGRDGRVRVVFWHAMGGPLGDALNAMIAEFEQEHPAIVIEPVSMGGYSSLSQKLMGAVQVNAPPNIAQMYESWTTQFHQLNRLIPLDSLVRGAEGLTADQLDDFYPAFIEGNSWDGELVTLPFNKSVPVFFYNIELLRKAGYDEFPGTWSGFRTMVRKLTDRGRGIWGTEMGVNQWMFGCMLRQLGGDFLDADDRPAFNSEAGVRAAQFQYDILARDSSAVFGVGYDPQNDFLTGGIACIWGTSVSWTFMKDQMTFPVGVAPIPQWDDRQEVISFGTNIGLFRTGTEAQVAASWEFVKWFTTPERQAQWAVLTSYVPARRSALDDPRYRRMMDEVPGLRAALDQLEHMSFEPKTEEWFNGRRLLGEALEKIMRGQAGVRTALDEAATLVAREMNK</sequence>
<evidence type="ECO:0000256" key="2">
    <source>
        <dbReference type="ARBA" id="ARBA00022448"/>
    </source>
</evidence>
<dbReference type="Gene3D" id="3.40.190.10">
    <property type="entry name" value="Periplasmic binding protein-like II"/>
    <property type="match status" value="2"/>
</dbReference>
<dbReference type="InterPro" id="IPR050490">
    <property type="entry name" value="Bact_solute-bd_prot1"/>
</dbReference>
<dbReference type="InterPro" id="IPR006061">
    <property type="entry name" value="SBP_1_CS"/>
</dbReference>
<dbReference type="AlphaFoldDB" id="A0A7V0XG40"/>
<name>A0A7V0XG40_UNCW3</name>
<dbReference type="EMBL" id="DSBX01000335">
    <property type="protein sequence ID" value="HDR00357.1"/>
    <property type="molecule type" value="Genomic_DNA"/>
</dbReference>
<evidence type="ECO:0000313" key="5">
    <source>
        <dbReference type="EMBL" id="HDR00357.1"/>
    </source>
</evidence>
<dbReference type="SUPFAM" id="SSF53850">
    <property type="entry name" value="Periplasmic binding protein-like II"/>
    <property type="match status" value="1"/>
</dbReference>
<evidence type="ECO:0000256" key="4">
    <source>
        <dbReference type="SAM" id="SignalP"/>
    </source>
</evidence>